<sequence length="639" mass="71825">MMKKKREYTADQITVLEGLEPVRVRPGMYIGSTDEKGLHHLVYEVVDNSIDEALAGVCDLIKVTIKKDNSVIVEDDGSGIPVETHPKTGKSTLETVLTVLHAGGKFSNDAYQYSGGLHGVGVSCVNALSTYLIARVKRDSKMYEQRFEKGKTVTELTVIKENVRGTGTTIEFMPDNTIFETLNFDKNVLAKRFREMAFLNKGVKIEFADEREGYKELFHYEGGIKSFVEYINKSKKPLDHEVMYIEGEKDTTKVEIAMQYTESYNETIVSFTNNIKTVDGGTHVVGFKSALTRALNDYARNKNILKEKDDNLSGDDVREGITAVVSVKLNNPQFEGQTKGKLGNSEARTVVDSVVYEHLSFYFEENPKIVKTIIQKALASQKARLAARRARDLVRKKSVLDNTTLPGKLADCQSSDIEHNEIFLVEGDSAGGSAKGGRDNKFQAILPLRGKILNVEKAHLERVLNSNEIKAMITAFGTGIGKNFDISKLRYGKIVIMTDADVDGAHIRTLLLTFLYRFMKPLVEKGHVYIAQPPLYGIIKGVKVMEYCYTEKELEEALEKYGERSNIKVQRYKGLGEMNAEQLWDTTMNPEHRILIKVEIDGEDENELDNTFDVLMGDNVEPRREFIEQNAVYAQNIDA</sequence>
<evidence type="ECO:0000256" key="10">
    <source>
        <dbReference type="ARBA" id="ARBA00063644"/>
    </source>
</evidence>
<dbReference type="EC" id="5.6.2.2" evidence="11"/>
<dbReference type="InterPro" id="IPR020568">
    <property type="entry name" value="Ribosomal_Su5_D2-typ_SF"/>
</dbReference>
<dbReference type="NCBIfam" id="NF004189">
    <property type="entry name" value="PRK05644.1"/>
    <property type="match status" value="1"/>
</dbReference>
<feature type="site" description="Interaction with DNA" evidence="11">
    <location>
        <position position="451"/>
    </location>
</feature>
<dbReference type="PRINTS" id="PR01159">
    <property type="entry name" value="DNAGYRASEB"/>
</dbReference>
<dbReference type="GO" id="GO:0003677">
    <property type="term" value="F:DNA binding"/>
    <property type="evidence" value="ECO:0007669"/>
    <property type="project" value="UniProtKB-KW"/>
</dbReference>
<dbReference type="SUPFAM" id="SSF55874">
    <property type="entry name" value="ATPase domain of HSP90 chaperone/DNA topoisomerase II/histidine kinase"/>
    <property type="match status" value="1"/>
</dbReference>
<dbReference type="Gene3D" id="3.30.565.10">
    <property type="entry name" value="Histidine kinase-like ATPase, C-terminal domain"/>
    <property type="match status" value="1"/>
</dbReference>
<dbReference type="AlphaFoldDB" id="A0A943QI01"/>
<comment type="subcellular location">
    <subcellularLocation>
        <location evidence="11">Cytoplasm</location>
    </subcellularLocation>
</comment>
<comment type="function">
    <text evidence="11">A type II topoisomerase that negatively supercoils closed circular double-stranded (ds) DNA in an ATP-dependent manner to modulate DNA topology and maintain chromosomes in an underwound state. Negative supercoiling favors strand separation, and DNA replication, transcription, recombination and repair, all of which involve strand separation. Also able to catalyze the interconversion of other topological isomers of dsDNA rings, including catenanes and knotted rings. Type II topoisomerases break and join 2 DNA strands simultaneously in an ATP-dependent manner.</text>
</comment>
<feature type="site" description="Interaction with DNA" evidence="11">
    <location>
        <position position="454"/>
    </location>
</feature>
<dbReference type="InterPro" id="IPR002288">
    <property type="entry name" value="DNA_gyrase_B_C"/>
</dbReference>
<dbReference type="PANTHER" id="PTHR45866">
    <property type="entry name" value="DNA GYRASE/TOPOISOMERASE SUBUNIT B"/>
    <property type="match status" value="1"/>
</dbReference>
<keyword evidence="6 11" id="KW-0460">Magnesium</keyword>
<protein>
    <recommendedName>
        <fullName evidence="11">DNA gyrase subunit B</fullName>
        <ecNumber evidence="11">5.6.2.2</ecNumber>
    </recommendedName>
</protein>
<dbReference type="PANTHER" id="PTHR45866:SF1">
    <property type="entry name" value="DNA GYRASE SUBUNIT B, MITOCHONDRIAL"/>
    <property type="match status" value="1"/>
</dbReference>
<feature type="binding site" evidence="11">
    <location>
        <position position="426"/>
    </location>
    <ligand>
        <name>Mg(2+)</name>
        <dbReference type="ChEBI" id="CHEBI:18420"/>
        <label>1</label>
        <note>catalytic</note>
    </ligand>
</feature>
<proteinExistence type="inferred from homology"/>
<dbReference type="GO" id="GO:0005524">
    <property type="term" value="F:ATP binding"/>
    <property type="evidence" value="ECO:0007669"/>
    <property type="project" value="UniProtKB-UniRule"/>
</dbReference>
<dbReference type="InterPro" id="IPR013506">
    <property type="entry name" value="Topo_IIA_bsu_dom2"/>
</dbReference>
<keyword evidence="7 11" id="KW-0799">Topoisomerase</keyword>
<dbReference type="InterPro" id="IPR013759">
    <property type="entry name" value="Topo_IIA_B_C"/>
</dbReference>
<feature type="binding site" evidence="11">
    <location>
        <position position="501"/>
    </location>
    <ligand>
        <name>Mg(2+)</name>
        <dbReference type="ChEBI" id="CHEBI:18420"/>
        <label>2</label>
    </ligand>
</feature>
<dbReference type="GO" id="GO:0034335">
    <property type="term" value="F:DNA negative supercoiling activity"/>
    <property type="evidence" value="ECO:0007669"/>
    <property type="project" value="UniProtKB-ARBA"/>
</dbReference>
<dbReference type="EMBL" id="JAHAIK010000004">
    <property type="protein sequence ID" value="MBS5964458.1"/>
    <property type="molecule type" value="Genomic_DNA"/>
</dbReference>
<dbReference type="InterPro" id="IPR018522">
    <property type="entry name" value="TopoIIA_CS"/>
</dbReference>
<evidence type="ECO:0000256" key="2">
    <source>
        <dbReference type="ARBA" id="ARBA00010708"/>
    </source>
</evidence>
<feature type="binding site" evidence="11">
    <location>
        <position position="499"/>
    </location>
    <ligand>
        <name>Mg(2+)</name>
        <dbReference type="ChEBI" id="CHEBI:18420"/>
        <label>2</label>
    </ligand>
</feature>
<comment type="similarity">
    <text evidence="2 11">Belongs to the type II topoisomerase GyrB family.</text>
</comment>
<dbReference type="InterPro" id="IPR011557">
    <property type="entry name" value="GyrB"/>
</dbReference>
<dbReference type="Pfam" id="PF00204">
    <property type="entry name" value="DNA_gyraseB"/>
    <property type="match status" value="1"/>
</dbReference>
<dbReference type="InterPro" id="IPR014721">
    <property type="entry name" value="Ribsml_uS5_D2-typ_fold_subgr"/>
</dbReference>
<dbReference type="InterPro" id="IPR034160">
    <property type="entry name" value="TOPRIM_GyrB"/>
</dbReference>
<dbReference type="NCBIfam" id="NF011501">
    <property type="entry name" value="PRK14939.1"/>
    <property type="match status" value="1"/>
</dbReference>
<keyword evidence="11" id="KW-0963">Cytoplasm</keyword>
<dbReference type="InterPro" id="IPR000565">
    <property type="entry name" value="Topo_IIA_B"/>
</dbReference>
<evidence type="ECO:0000256" key="1">
    <source>
        <dbReference type="ARBA" id="ARBA00000185"/>
    </source>
</evidence>
<keyword evidence="4 11" id="KW-0547">Nucleotide-binding</keyword>
<dbReference type="SUPFAM" id="SSF54211">
    <property type="entry name" value="Ribosomal protein S5 domain 2-like"/>
    <property type="match status" value="1"/>
</dbReference>
<dbReference type="GO" id="GO:0005694">
    <property type="term" value="C:chromosome"/>
    <property type="evidence" value="ECO:0007669"/>
    <property type="project" value="InterPro"/>
</dbReference>
<dbReference type="GO" id="GO:0006261">
    <property type="term" value="P:DNA-templated DNA replication"/>
    <property type="evidence" value="ECO:0007669"/>
    <property type="project" value="UniProtKB-UniRule"/>
</dbReference>
<keyword evidence="9 11" id="KW-0413">Isomerase</keyword>
<evidence type="ECO:0000259" key="12">
    <source>
        <dbReference type="PROSITE" id="PS50880"/>
    </source>
</evidence>
<accession>A0A943QI01</accession>
<keyword evidence="8" id="KW-0238">DNA-binding</keyword>
<comment type="miscellaneous">
    <text evidence="11">Few gyrases are as efficient as E.coli at forming negative supercoils. Not all organisms have 2 type II topoisomerases; in organisms with a single type II topoisomerase this enzyme also has to decatenate newly replicated chromosomes.</text>
</comment>
<evidence type="ECO:0000313" key="14">
    <source>
        <dbReference type="Proteomes" id="UP000730862"/>
    </source>
</evidence>
<name>A0A943QI01_FINMA</name>
<reference evidence="13" key="1">
    <citation type="submission" date="2021-02" db="EMBL/GenBank/DDBJ databases">
        <title>Infant gut strain persistence is associated with maternal origin, phylogeny, and functional potential including surface adhesion and iron acquisition.</title>
        <authorList>
            <person name="Lou Y.C."/>
        </authorList>
    </citation>
    <scope>NUCLEOTIDE SEQUENCE</scope>
    <source>
        <strain evidence="13">L3_058_000G1_dasL3_058_000G1_concoct_72</strain>
    </source>
</reference>
<dbReference type="Gene3D" id="3.30.230.10">
    <property type="match status" value="1"/>
</dbReference>
<evidence type="ECO:0000256" key="8">
    <source>
        <dbReference type="ARBA" id="ARBA00023125"/>
    </source>
</evidence>
<dbReference type="GO" id="GO:0046872">
    <property type="term" value="F:metal ion binding"/>
    <property type="evidence" value="ECO:0007669"/>
    <property type="project" value="UniProtKB-KW"/>
</dbReference>
<dbReference type="Pfam" id="PF00986">
    <property type="entry name" value="DNA_gyraseB_C"/>
    <property type="match status" value="1"/>
</dbReference>
<dbReference type="Gene3D" id="3.40.50.670">
    <property type="match status" value="1"/>
</dbReference>
<dbReference type="InterPro" id="IPR013760">
    <property type="entry name" value="Topo_IIA-like_dom_sf"/>
</dbReference>
<dbReference type="CDD" id="cd03366">
    <property type="entry name" value="TOPRIM_TopoIIA_GyrB"/>
    <property type="match status" value="1"/>
</dbReference>
<feature type="domain" description="Toprim" evidence="12">
    <location>
        <begin position="420"/>
        <end position="534"/>
    </location>
</feature>
<evidence type="ECO:0000256" key="11">
    <source>
        <dbReference type="HAMAP-Rule" id="MF_01898"/>
    </source>
</evidence>
<dbReference type="FunFam" id="3.30.230.10:FF:000005">
    <property type="entry name" value="DNA gyrase subunit B"/>
    <property type="match status" value="1"/>
</dbReference>
<dbReference type="CDD" id="cd00822">
    <property type="entry name" value="TopoII_Trans_DNA_gyrase"/>
    <property type="match status" value="1"/>
</dbReference>
<dbReference type="Pfam" id="PF02518">
    <property type="entry name" value="HATPase_c"/>
    <property type="match status" value="1"/>
</dbReference>
<dbReference type="FunFam" id="3.40.50.670:FF:000002">
    <property type="entry name" value="DNA gyrase subunit B"/>
    <property type="match status" value="1"/>
</dbReference>
<dbReference type="PROSITE" id="PS00177">
    <property type="entry name" value="TOPOISOMERASE_II"/>
    <property type="match status" value="1"/>
</dbReference>
<dbReference type="InterPro" id="IPR003594">
    <property type="entry name" value="HATPase_dom"/>
</dbReference>
<dbReference type="GO" id="GO:0006265">
    <property type="term" value="P:DNA topological change"/>
    <property type="evidence" value="ECO:0007669"/>
    <property type="project" value="UniProtKB-UniRule"/>
</dbReference>
<evidence type="ECO:0000256" key="9">
    <source>
        <dbReference type="ARBA" id="ARBA00023235"/>
    </source>
</evidence>
<dbReference type="SUPFAM" id="SSF56719">
    <property type="entry name" value="Type II DNA topoisomerase"/>
    <property type="match status" value="1"/>
</dbReference>
<dbReference type="CDD" id="cd16928">
    <property type="entry name" value="HATPase_GyrB-like"/>
    <property type="match status" value="1"/>
</dbReference>
<dbReference type="HAMAP" id="MF_01898">
    <property type="entry name" value="GyrB"/>
    <property type="match status" value="1"/>
</dbReference>
<feature type="binding site" evidence="11">
    <location>
        <position position="499"/>
    </location>
    <ligand>
        <name>Mg(2+)</name>
        <dbReference type="ChEBI" id="CHEBI:18420"/>
        <label>1</label>
        <note>catalytic</note>
    </ligand>
</feature>
<keyword evidence="5 11" id="KW-0067">ATP-binding</keyword>
<dbReference type="InterPro" id="IPR001241">
    <property type="entry name" value="Topo_IIA"/>
</dbReference>
<comment type="subunit">
    <text evidence="10">Heterotetramer composed of ParC and ParE.</text>
</comment>
<comment type="catalytic activity">
    <reaction evidence="1 11">
        <text>ATP-dependent breakage, passage and rejoining of double-stranded DNA.</text>
        <dbReference type="EC" id="5.6.2.2"/>
    </reaction>
</comment>
<evidence type="ECO:0000256" key="4">
    <source>
        <dbReference type="ARBA" id="ARBA00022741"/>
    </source>
</evidence>
<evidence type="ECO:0000256" key="6">
    <source>
        <dbReference type="ARBA" id="ARBA00022842"/>
    </source>
</evidence>
<dbReference type="SMART" id="SM00387">
    <property type="entry name" value="HATPase_c"/>
    <property type="match status" value="1"/>
</dbReference>
<dbReference type="NCBIfam" id="TIGR01059">
    <property type="entry name" value="gyrB"/>
    <property type="match status" value="1"/>
</dbReference>
<dbReference type="Pfam" id="PF01751">
    <property type="entry name" value="Toprim"/>
    <property type="match status" value="1"/>
</dbReference>
<comment type="subunit">
    <text evidence="11">Heterotetramer, composed of two GyrA and two GyrB chains. In the heterotetramer, GyrA contains the active site tyrosine that forms a transient covalent intermediate with DNA, while GyrB binds cofactors and catalyzes ATP hydrolysis.</text>
</comment>
<dbReference type="InterPro" id="IPR006171">
    <property type="entry name" value="TOPRIM_dom"/>
</dbReference>
<gene>
    <name evidence="11 13" type="primary">gyrB</name>
    <name evidence="13" type="ORF">KIA07_02185</name>
</gene>
<evidence type="ECO:0000313" key="13">
    <source>
        <dbReference type="EMBL" id="MBS5964458.1"/>
    </source>
</evidence>
<dbReference type="SMART" id="SM00433">
    <property type="entry name" value="TOP2c"/>
    <property type="match status" value="1"/>
</dbReference>
<evidence type="ECO:0000256" key="3">
    <source>
        <dbReference type="ARBA" id="ARBA00022723"/>
    </source>
</evidence>
<dbReference type="FunFam" id="3.30.565.10:FF:000002">
    <property type="entry name" value="DNA gyrase subunit B"/>
    <property type="match status" value="1"/>
</dbReference>
<dbReference type="PROSITE" id="PS50880">
    <property type="entry name" value="TOPRIM"/>
    <property type="match status" value="1"/>
</dbReference>
<evidence type="ECO:0000256" key="5">
    <source>
        <dbReference type="ARBA" id="ARBA00022840"/>
    </source>
</evidence>
<dbReference type="Proteomes" id="UP000730862">
    <property type="component" value="Unassembled WGS sequence"/>
</dbReference>
<comment type="caution">
    <text evidence="13">The sequence shown here is derived from an EMBL/GenBank/DDBJ whole genome shotgun (WGS) entry which is preliminary data.</text>
</comment>
<dbReference type="GO" id="GO:0005737">
    <property type="term" value="C:cytoplasm"/>
    <property type="evidence" value="ECO:0007669"/>
    <property type="project" value="UniProtKB-SubCell"/>
</dbReference>
<organism evidence="13 14">
    <name type="scientific">Finegoldia magna</name>
    <name type="common">Peptostreptococcus magnus</name>
    <dbReference type="NCBI Taxonomy" id="1260"/>
    <lineage>
        <taxon>Bacteria</taxon>
        <taxon>Bacillati</taxon>
        <taxon>Bacillota</taxon>
        <taxon>Tissierellia</taxon>
        <taxon>Tissierellales</taxon>
        <taxon>Peptoniphilaceae</taxon>
        <taxon>Finegoldia</taxon>
    </lineage>
</organism>
<dbReference type="InterPro" id="IPR036890">
    <property type="entry name" value="HATPase_C_sf"/>
</dbReference>
<comment type="cofactor">
    <cofactor evidence="11">
        <name>Mg(2+)</name>
        <dbReference type="ChEBI" id="CHEBI:18420"/>
    </cofactor>
    <cofactor evidence="11">
        <name>Mn(2+)</name>
        <dbReference type="ChEBI" id="CHEBI:29035"/>
    </cofactor>
    <cofactor evidence="11">
        <name>Ca(2+)</name>
        <dbReference type="ChEBI" id="CHEBI:29108"/>
    </cofactor>
    <text evidence="11">Binds two Mg(2+) per subunit. The magnesium ions form salt bridges with both the protein and the DNA. Can also accept other divalent metal cations, such as Mn(2+) or Ca(2+).</text>
</comment>
<dbReference type="PRINTS" id="PR00418">
    <property type="entry name" value="TPI2FAMILY"/>
</dbReference>
<evidence type="ECO:0000256" key="7">
    <source>
        <dbReference type="ARBA" id="ARBA00023029"/>
    </source>
</evidence>
<keyword evidence="3 11" id="KW-0479">Metal-binding</keyword>